<evidence type="ECO:0000256" key="1">
    <source>
        <dbReference type="SAM" id="MobiDB-lite"/>
    </source>
</evidence>
<feature type="region of interest" description="Disordered" evidence="1">
    <location>
        <begin position="364"/>
        <end position="384"/>
    </location>
</feature>
<keyword evidence="4" id="KW-1185">Reference proteome</keyword>
<dbReference type="AlphaFoldDB" id="A0A8H6M2W1"/>
<reference evidence="3 4" key="1">
    <citation type="submission" date="2020-07" db="EMBL/GenBank/DDBJ databases">
        <title>Comparative genomics of pyrophilous fungi reveals a link between fire events and developmental genes.</title>
        <authorList>
            <consortium name="DOE Joint Genome Institute"/>
            <person name="Steindorff A.S."/>
            <person name="Carver A."/>
            <person name="Calhoun S."/>
            <person name="Stillman K."/>
            <person name="Liu H."/>
            <person name="Lipzen A."/>
            <person name="Pangilinan J."/>
            <person name="Labutti K."/>
            <person name="Bruns T.D."/>
            <person name="Grigoriev I.V."/>
        </authorList>
    </citation>
    <scope>NUCLEOTIDE SEQUENCE [LARGE SCALE GENOMIC DNA]</scope>
    <source>
        <strain evidence="3 4">CBS 144469</strain>
    </source>
</reference>
<evidence type="ECO:0000313" key="4">
    <source>
        <dbReference type="Proteomes" id="UP000521943"/>
    </source>
</evidence>
<organism evidence="3 4">
    <name type="scientific">Ephemerocybe angulata</name>
    <dbReference type="NCBI Taxonomy" id="980116"/>
    <lineage>
        <taxon>Eukaryota</taxon>
        <taxon>Fungi</taxon>
        <taxon>Dikarya</taxon>
        <taxon>Basidiomycota</taxon>
        <taxon>Agaricomycotina</taxon>
        <taxon>Agaricomycetes</taxon>
        <taxon>Agaricomycetidae</taxon>
        <taxon>Agaricales</taxon>
        <taxon>Agaricineae</taxon>
        <taxon>Psathyrellaceae</taxon>
        <taxon>Ephemerocybe</taxon>
    </lineage>
</organism>
<keyword evidence="2" id="KW-1133">Transmembrane helix</keyword>
<gene>
    <name evidence="3" type="ORF">DFP72DRAFT_408899</name>
</gene>
<keyword evidence="2" id="KW-0812">Transmembrane</keyword>
<keyword evidence="2" id="KW-0472">Membrane</keyword>
<evidence type="ECO:0000256" key="2">
    <source>
        <dbReference type="SAM" id="Phobius"/>
    </source>
</evidence>
<feature type="region of interest" description="Disordered" evidence="1">
    <location>
        <begin position="482"/>
        <end position="569"/>
    </location>
</feature>
<feature type="compositionally biased region" description="Polar residues" evidence="1">
    <location>
        <begin position="485"/>
        <end position="508"/>
    </location>
</feature>
<protein>
    <recommendedName>
        <fullName evidence="5">Transmembrane protein</fullName>
    </recommendedName>
</protein>
<dbReference type="Proteomes" id="UP000521943">
    <property type="component" value="Unassembled WGS sequence"/>
</dbReference>
<evidence type="ECO:0000313" key="3">
    <source>
        <dbReference type="EMBL" id="KAF6753543.1"/>
    </source>
</evidence>
<evidence type="ECO:0008006" key="5">
    <source>
        <dbReference type="Google" id="ProtNLM"/>
    </source>
</evidence>
<proteinExistence type="predicted"/>
<feature type="transmembrane region" description="Helical" evidence="2">
    <location>
        <begin position="390"/>
        <end position="413"/>
    </location>
</feature>
<dbReference type="EMBL" id="JACGCI010000039">
    <property type="protein sequence ID" value="KAF6753543.1"/>
    <property type="molecule type" value="Genomic_DNA"/>
</dbReference>
<dbReference type="Gene3D" id="2.60.120.260">
    <property type="entry name" value="Galactose-binding domain-like"/>
    <property type="match status" value="2"/>
</dbReference>
<dbReference type="OrthoDB" id="3013353at2759"/>
<sequence>MSAQTRWFVADDRDGSITYSGTWSSIDGSQYNGEGNFGETFLNTLHRTTTTGSSMSFTFTGDAARIMGTTAVKNAKTTPDPDWKCYLDGQETKKESAYQYTENNWVFCKFYDLPAGKHTIRIDITTNGQPFLLDQIQYKPTVSTSNTAAYITRYDPDLAYDSSWQGLGDVGRMATVQGSKVTFSFIGNRLTWFGMYPNQLPHGDAPASYTIDGGAAVAFTIRGGGDTSEYNRQILQTPRLSQDRHTLVVIYQGGTNLTPLVLGNLVVDGGTTELLGTASSSGDSGNGSSGGASSITTVVKDGTTTTTAVGSSITVTKISDADSDILPNADNAENLVNGTLTIQTGTPTFTGGTTVYTLDADSQQVAGNPSDQATNGGTGSKDSNGSGFPVAAIVGIVLGVLLLLLLGGVFLYWKRNWRSHRRYQHRLPEGRPSITVSQDQVTPFEGYLSQGNLPVGAGPVMGMHKSGGTIATFTSAVSLPAGTHTRPSFSSVTPNEPPAASSQSNSLQPVRKNRDPFATPSSASSDSSGERVPSASGSRVVLHEDSGIRMPHGRSMSVVEDIPPQYTPG</sequence>
<comment type="caution">
    <text evidence="3">The sequence shown here is derived from an EMBL/GenBank/DDBJ whole genome shotgun (WGS) entry which is preliminary data.</text>
</comment>
<accession>A0A8H6M2W1</accession>
<name>A0A8H6M2W1_9AGAR</name>